<dbReference type="OrthoDB" id="305468at2"/>
<dbReference type="AlphaFoldDB" id="A0A1M4X1E2"/>
<dbReference type="Proteomes" id="UP000184334">
    <property type="component" value="Unassembled WGS sequence"/>
</dbReference>
<dbReference type="STRING" id="1122195.SAMN02745164_01318"/>
<dbReference type="RefSeq" id="WP_072864715.1">
    <property type="nucleotide sequence ID" value="NZ_FQUI01000019.1"/>
</dbReference>
<sequence length="394" mass="46382">MKFLMYVIGIIFSLIVVMSMFFPFLNVYAKMEKIPDPYYFLVLGMDTTDVNEKVSRTDSILLVGVSEKKNKILVLPIPRDLLVNIEKETLRINAVYVKYGIEKLQKIIQDIFKVKISDYLIFDYGLFKEIGEIYAPVKIYVPKDMYYEDFHQNLHINFKQGYNYLNGEELLYYARFRYDALGDLGRIQRQKDVLFALMGEAKNSGLSKVLYSIDKVLNRTVNSFDYKKLFSLFLITKKSEINFLSLPIEIVGDYVKINNDQIKYTNKYLVDFEKPLKKEKIWVTLINNMESFKLSFYTITRQRWTNAQGYLIEIVDILPNIDGIDHNKSYLIIKNDKYERKILNEIKNRYSKITFKLIDAKQNPTQYFSIIKFLSDNFYNTLNSDVIILVGSNS</sequence>
<dbReference type="NCBIfam" id="TIGR00350">
    <property type="entry name" value="lytR_cpsA_psr"/>
    <property type="match status" value="1"/>
</dbReference>
<comment type="caution">
    <text evidence="4">The sequence shown here is derived from an EMBL/GenBank/DDBJ whole genome shotgun (WGS) entry which is preliminary data.</text>
</comment>
<organism evidence="4 5">
    <name type="scientific">Marinitoga hydrogenitolerans (strain DSM 16785 / JCM 12826 / AT1271)</name>
    <dbReference type="NCBI Taxonomy" id="1122195"/>
    <lineage>
        <taxon>Bacteria</taxon>
        <taxon>Thermotogati</taxon>
        <taxon>Thermotogota</taxon>
        <taxon>Thermotogae</taxon>
        <taxon>Petrotogales</taxon>
        <taxon>Petrotogaceae</taxon>
        <taxon>Marinitoga</taxon>
    </lineage>
</organism>
<keyword evidence="2" id="KW-0812">Transmembrane</keyword>
<evidence type="ECO:0000259" key="3">
    <source>
        <dbReference type="Pfam" id="PF03816"/>
    </source>
</evidence>
<dbReference type="Gene3D" id="3.40.630.190">
    <property type="entry name" value="LCP protein"/>
    <property type="match status" value="1"/>
</dbReference>
<evidence type="ECO:0000313" key="4">
    <source>
        <dbReference type="EMBL" id="SHE87318.1"/>
    </source>
</evidence>
<feature type="domain" description="Cell envelope-related transcriptional attenuator" evidence="3">
    <location>
        <begin position="56"/>
        <end position="202"/>
    </location>
</feature>
<dbReference type="PANTHER" id="PTHR33392">
    <property type="entry name" value="POLYISOPRENYL-TEICHOIC ACID--PEPTIDOGLYCAN TEICHOIC ACID TRANSFERASE TAGU"/>
    <property type="match status" value="1"/>
</dbReference>
<reference evidence="4" key="1">
    <citation type="submission" date="2016-11" db="EMBL/GenBank/DDBJ databases">
        <authorList>
            <person name="Varghese N."/>
            <person name="Submissions S."/>
        </authorList>
    </citation>
    <scope>NUCLEOTIDE SEQUENCE [LARGE SCALE GENOMIC DNA]</scope>
    <source>
        <strain evidence="4">DSM 16785</strain>
    </source>
</reference>
<dbReference type="EMBL" id="FQUI01000019">
    <property type="protein sequence ID" value="SHE87318.1"/>
    <property type="molecule type" value="Genomic_DNA"/>
</dbReference>
<evidence type="ECO:0000256" key="1">
    <source>
        <dbReference type="ARBA" id="ARBA00006068"/>
    </source>
</evidence>
<evidence type="ECO:0000256" key="2">
    <source>
        <dbReference type="SAM" id="Phobius"/>
    </source>
</evidence>
<feature type="transmembrane region" description="Helical" evidence="2">
    <location>
        <begin position="6"/>
        <end position="29"/>
    </location>
</feature>
<dbReference type="InterPro" id="IPR004474">
    <property type="entry name" value="LytR_CpsA_psr"/>
</dbReference>
<keyword evidence="5" id="KW-1185">Reference proteome</keyword>
<protein>
    <submittedName>
        <fullName evidence="4">Transcriptional attenuator, LytR family</fullName>
    </submittedName>
</protein>
<evidence type="ECO:0000313" key="5">
    <source>
        <dbReference type="Proteomes" id="UP000184334"/>
    </source>
</evidence>
<comment type="similarity">
    <text evidence="1">Belongs to the LytR/CpsA/Psr (LCP) family.</text>
</comment>
<keyword evidence="2" id="KW-1133">Transmembrane helix</keyword>
<dbReference type="PANTHER" id="PTHR33392:SF6">
    <property type="entry name" value="POLYISOPRENYL-TEICHOIC ACID--PEPTIDOGLYCAN TEICHOIC ACID TRANSFERASE TAGU"/>
    <property type="match status" value="1"/>
</dbReference>
<dbReference type="Pfam" id="PF03816">
    <property type="entry name" value="LytR_cpsA_psr"/>
    <property type="match status" value="1"/>
</dbReference>
<gene>
    <name evidence="4" type="ORF">SAMN02745164_01318</name>
</gene>
<dbReference type="InterPro" id="IPR050922">
    <property type="entry name" value="LytR/CpsA/Psr_CW_biosynth"/>
</dbReference>
<proteinExistence type="inferred from homology"/>
<accession>A0A1M4X1E2</accession>
<keyword evidence="2" id="KW-0472">Membrane</keyword>
<name>A0A1M4X1E2_MARH1</name>